<accession>A0A822XXH1</accession>
<evidence type="ECO:0000313" key="2">
    <source>
        <dbReference type="EMBL" id="DAD23881.1"/>
    </source>
</evidence>
<feature type="region of interest" description="Disordered" evidence="1">
    <location>
        <begin position="96"/>
        <end position="122"/>
    </location>
</feature>
<protein>
    <submittedName>
        <fullName evidence="2">Uncharacterized protein</fullName>
    </submittedName>
</protein>
<dbReference type="AlphaFoldDB" id="A0A822XXH1"/>
<sequence>MHDVLGGRFRGCMPAVTPIAVEKLEGRQWSGNRGWLVQQSQHHARCAWADISKVASCMLDPDSQGSRRFHGLHSLLPQIHERHAWMELKMISDPDFHDQYNRPSSSSSSAFSSASSPDSQDSKTLLHSLSLSRLGASSVGHGGNYSGELKTPPLPLVMVAANSEPWTVESLSWAPFHFLEKEDDE</sequence>
<feature type="compositionally biased region" description="Low complexity" evidence="1">
    <location>
        <begin position="103"/>
        <end position="119"/>
    </location>
</feature>
<evidence type="ECO:0000313" key="3">
    <source>
        <dbReference type="Proteomes" id="UP000607653"/>
    </source>
</evidence>
<keyword evidence="3" id="KW-1185">Reference proteome</keyword>
<comment type="caution">
    <text evidence="2">The sequence shown here is derived from an EMBL/GenBank/DDBJ whole genome shotgun (WGS) entry which is preliminary data.</text>
</comment>
<organism evidence="2 3">
    <name type="scientific">Nelumbo nucifera</name>
    <name type="common">Sacred lotus</name>
    <dbReference type="NCBI Taxonomy" id="4432"/>
    <lineage>
        <taxon>Eukaryota</taxon>
        <taxon>Viridiplantae</taxon>
        <taxon>Streptophyta</taxon>
        <taxon>Embryophyta</taxon>
        <taxon>Tracheophyta</taxon>
        <taxon>Spermatophyta</taxon>
        <taxon>Magnoliopsida</taxon>
        <taxon>Proteales</taxon>
        <taxon>Nelumbonaceae</taxon>
        <taxon>Nelumbo</taxon>
    </lineage>
</organism>
<reference evidence="2 3" key="1">
    <citation type="journal article" date="2020" name="Mol. Biol. Evol.">
        <title>Distinct Expression and Methylation Patterns for Genes with Different Fates following a Single Whole-Genome Duplication in Flowering Plants.</title>
        <authorList>
            <person name="Shi T."/>
            <person name="Rahmani R.S."/>
            <person name="Gugger P.F."/>
            <person name="Wang M."/>
            <person name="Li H."/>
            <person name="Zhang Y."/>
            <person name="Li Z."/>
            <person name="Wang Q."/>
            <person name="Van de Peer Y."/>
            <person name="Marchal K."/>
            <person name="Chen J."/>
        </authorList>
    </citation>
    <scope>NUCLEOTIDE SEQUENCE [LARGE SCALE GENOMIC DNA]</scope>
    <source>
        <tissue evidence="2">Leaf</tissue>
    </source>
</reference>
<gene>
    <name evidence="2" type="ORF">HUJ06_025344</name>
</gene>
<name>A0A822XXH1_NELNU</name>
<evidence type="ECO:0000256" key="1">
    <source>
        <dbReference type="SAM" id="MobiDB-lite"/>
    </source>
</evidence>
<proteinExistence type="predicted"/>
<dbReference type="EMBL" id="DUZY01000001">
    <property type="protein sequence ID" value="DAD23881.1"/>
    <property type="molecule type" value="Genomic_DNA"/>
</dbReference>
<dbReference type="Proteomes" id="UP000607653">
    <property type="component" value="Unassembled WGS sequence"/>
</dbReference>